<keyword evidence="4" id="KW-1185">Reference proteome</keyword>
<gene>
    <name evidence="1" type="ORF">NG42_18885</name>
    <name evidence="2" type="ORF">NG43_17870</name>
</gene>
<evidence type="ECO:0000313" key="4">
    <source>
        <dbReference type="Proteomes" id="UP000037088"/>
    </source>
</evidence>
<dbReference type="EMBL" id="JRXE01000032">
    <property type="protein sequence ID" value="KOC87769.1"/>
    <property type="molecule type" value="Genomic_DNA"/>
</dbReference>
<dbReference type="OrthoDB" id="6480229at2"/>
<organism evidence="1 4">
    <name type="scientific">Winslowiella iniecta</name>
    <dbReference type="NCBI Taxonomy" id="1560201"/>
    <lineage>
        <taxon>Bacteria</taxon>
        <taxon>Pseudomonadati</taxon>
        <taxon>Pseudomonadota</taxon>
        <taxon>Gammaproteobacteria</taxon>
        <taxon>Enterobacterales</taxon>
        <taxon>Erwiniaceae</taxon>
        <taxon>Winslowiella</taxon>
    </lineage>
</organism>
<evidence type="ECO:0000313" key="2">
    <source>
        <dbReference type="EMBL" id="KOC90057.1"/>
    </source>
</evidence>
<reference evidence="3 4" key="1">
    <citation type="journal article" date="2015" name="Int. J. Syst. Evol. Microbiol.">
        <title>Erwinia iniecta sp. nov., isolated from Russian wheat aphids (Diuraphis noxia).</title>
        <authorList>
            <person name="Campillo T."/>
            <person name="Luna E."/>
            <person name="Portier P."/>
            <person name="Fischer-Le Saux M."/>
            <person name="Lapitan N."/>
            <person name="Tisserat N.A."/>
            <person name="Leach J.E."/>
        </authorList>
    </citation>
    <scope>NUCLEOTIDE SEQUENCE [LARGE SCALE GENOMIC DNA]</scope>
    <source>
        <strain evidence="1 4">B120</strain>
        <strain evidence="2 3">B149</strain>
    </source>
</reference>
<protein>
    <recommendedName>
        <fullName evidence="5">Secretion protein</fullName>
    </recommendedName>
</protein>
<evidence type="ECO:0008006" key="5">
    <source>
        <dbReference type="Google" id="ProtNLM"/>
    </source>
</evidence>
<dbReference type="PATRIC" id="fig|1560201.3.peg.4003"/>
<name>A0A0L7SX66_9GAMM</name>
<evidence type="ECO:0000313" key="1">
    <source>
        <dbReference type="EMBL" id="KOC87769.1"/>
    </source>
</evidence>
<comment type="caution">
    <text evidence="1">The sequence shown here is derived from an EMBL/GenBank/DDBJ whole genome shotgun (WGS) entry which is preliminary data.</text>
</comment>
<evidence type="ECO:0000313" key="3">
    <source>
        <dbReference type="Proteomes" id="UP000036851"/>
    </source>
</evidence>
<dbReference type="STRING" id="1560201.NG42_18885"/>
<sequence length="144" mass="16267">MQQVTVKADAVTDYLRSQGKTPEVAYFGNSQFVIGWRVTLAEFELVYRLEGDQLVVCDFKAHHDTSSDNRAAAGFIKLIHQLERHVPQMKHVRGMLLDSIQSDVLSLRQRLAEVLVYQGAYWQEIDGDQWLVYDAGVKGKAAVA</sequence>
<dbReference type="Proteomes" id="UP000036851">
    <property type="component" value="Unassembled WGS sequence"/>
</dbReference>
<proteinExistence type="predicted"/>
<dbReference type="RefSeq" id="WP_052902094.1">
    <property type="nucleotide sequence ID" value="NZ_JRXE01000032.1"/>
</dbReference>
<accession>A0A0L7SX66</accession>
<dbReference type="EMBL" id="JRXF01000032">
    <property type="protein sequence ID" value="KOC90057.1"/>
    <property type="molecule type" value="Genomic_DNA"/>
</dbReference>
<dbReference type="Proteomes" id="UP000037088">
    <property type="component" value="Unassembled WGS sequence"/>
</dbReference>
<dbReference type="AlphaFoldDB" id="A0A0L7SX66"/>